<dbReference type="RefSeq" id="WP_369275914.1">
    <property type="nucleotide sequence ID" value="NZ_CP163432.1"/>
</dbReference>
<keyword evidence="1" id="KW-0732">Signal</keyword>
<dbReference type="AlphaFoldDB" id="A0AB39NBN2"/>
<dbReference type="Pfam" id="PF14200">
    <property type="entry name" value="RicinB_lectin_2"/>
    <property type="match status" value="1"/>
</dbReference>
<gene>
    <name evidence="3" type="ORF">AB5J55_43700</name>
</gene>
<dbReference type="Gene3D" id="2.80.10.50">
    <property type="match status" value="1"/>
</dbReference>
<evidence type="ECO:0000259" key="2">
    <source>
        <dbReference type="Pfam" id="PF14200"/>
    </source>
</evidence>
<dbReference type="SUPFAM" id="SSF50370">
    <property type="entry name" value="Ricin B-like lectins"/>
    <property type="match status" value="1"/>
</dbReference>
<proteinExistence type="predicted"/>
<dbReference type="InterPro" id="IPR000772">
    <property type="entry name" value="Ricin_B_lectin"/>
</dbReference>
<evidence type="ECO:0000313" key="3">
    <source>
        <dbReference type="EMBL" id="XDQ15990.1"/>
    </source>
</evidence>
<evidence type="ECO:0000256" key="1">
    <source>
        <dbReference type="SAM" id="SignalP"/>
    </source>
</evidence>
<feature type="domain" description="Ricin B lectin" evidence="2">
    <location>
        <begin position="77"/>
        <end position="165"/>
    </location>
</feature>
<feature type="signal peptide" evidence="1">
    <location>
        <begin position="1"/>
        <end position="33"/>
    </location>
</feature>
<dbReference type="PROSITE" id="PS50231">
    <property type="entry name" value="RICIN_B_LECTIN"/>
    <property type="match status" value="1"/>
</dbReference>
<reference evidence="3" key="1">
    <citation type="submission" date="2024-07" db="EMBL/GenBank/DDBJ databases">
        <authorList>
            <person name="Yu S.T."/>
        </authorList>
    </citation>
    <scope>NUCLEOTIDE SEQUENCE</scope>
    <source>
        <strain evidence="3">R11</strain>
    </source>
</reference>
<dbReference type="InterPro" id="IPR035992">
    <property type="entry name" value="Ricin_B-like_lectins"/>
</dbReference>
<protein>
    <submittedName>
        <fullName evidence="3">RICIN domain-containing protein</fullName>
    </submittedName>
</protein>
<accession>A0AB39NBN2</accession>
<feature type="chain" id="PRO_5044190104" evidence="1">
    <location>
        <begin position="34"/>
        <end position="182"/>
    </location>
</feature>
<dbReference type="EMBL" id="CP163432">
    <property type="protein sequence ID" value="XDQ15990.1"/>
    <property type="molecule type" value="Genomic_DNA"/>
</dbReference>
<dbReference type="CDD" id="cd00161">
    <property type="entry name" value="beta-trefoil_Ricin-like"/>
    <property type="match status" value="1"/>
</dbReference>
<sequence length="182" mass="20500">MFTHRIRRKLALSHMLAVATAAALALQVAPAHADGPVDGTVFNKWLLRSSDKAMSLGPWYPEWSAPVWQTAYQGHGNQKFKFRYFDDGYFSLVDDSWWGGCVDIEGDSKSEEARIVSRPCDNTTSQRWSYSRDPGNLDYAYLTNKWSGLTVTLETTSNADEVKFVQRKKSGASTQQFRFSAA</sequence>
<organism evidence="3">
    <name type="scientific">Streptomyces sp. R11</name>
    <dbReference type="NCBI Taxonomy" id="3238625"/>
    <lineage>
        <taxon>Bacteria</taxon>
        <taxon>Bacillati</taxon>
        <taxon>Actinomycetota</taxon>
        <taxon>Actinomycetes</taxon>
        <taxon>Kitasatosporales</taxon>
        <taxon>Streptomycetaceae</taxon>
        <taxon>Streptomyces</taxon>
    </lineage>
</organism>
<name>A0AB39NBN2_9ACTN</name>